<dbReference type="InterPro" id="IPR051319">
    <property type="entry name" value="Oligoribo/pAp-PDE_c-di-AMP_PDE"/>
</dbReference>
<dbReference type="EMBL" id="FOIM01000066">
    <property type="protein sequence ID" value="SEU22038.1"/>
    <property type="molecule type" value="Genomic_DNA"/>
</dbReference>
<feature type="domain" description="DDH" evidence="1">
    <location>
        <begin position="15"/>
        <end position="152"/>
    </location>
</feature>
<dbReference type="Gene3D" id="3.10.310.30">
    <property type="match status" value="1"/>
</dbReference>
<dbReference type="AlphaFoldDB" id="A0A1I0KCI6"/>
<sequence>MSRILESMLDGVKSVAILGHIRPDGDCLGSTLGLYNYLGNKYPGIHARVYLEEAAEKFAYLKGFDEIRHEPDDRVYDLCVCLDSGDMGRLGKFSCYFERARDSICLDHHVTNTRYASANLVVADASSTCEVLYGQLDEAYIDRTVAECLYTGLIHDTGVFKYSCTSAKTMEIAGKLMEKGIDFGAIIDNSFYRKTYVQNQILGRALLESVTFMDGKCIFSAVRKKDMEFYGVDSKDLDGIIDQLRLTEGVECALFLYESGAQEYKVSMRSQDRVDVSRIATFFGGGGHVHAAGCTMSGSIHDVINNLAIHISRQLSPDTEADQQ</sequence>
<dbReference type="SUPFAM" id="SSF64182">
    <property type="entry name" value="DHH phosphoesterases"/>
    <property type="match status" value="1"/>
</dbReference>
<dbReference type="STRING" id="460384.SAMN05216313_16610"/>
<name>A0A1I0KCI6_9FIRM</name>
<dbReference type="Pfam" id="PF02272">
    <property type="entry name" value="DHHA1"/>
    <property type="match status" value="1"/>
</dbReference>
<gene>
    <name evidence="3" type="ORF">SAMN05216313_16610</name>
</gene>
<dbReference type="PANTHER" id="PTHR47618:SF1">
    <property type="entry name" value="BIFUNCTIONAL OLIGORIBONUCLEASE AND PAP PHOSPHATASE NRNA"/>
    <property type="match status" value="1"/>
</dbReference>
<dbReference type="InterPro" id="IPR003156">
    <property type="entry name" value="DHHA1_dom"/>
</dbReference>
<evidence type="ECO:0000259" key="1">
    <source>
        <dbReference type="Pfam" id="PF01368"/>
    </source>
</evidence>
<dbReference type="Pfam" id="PF01368">
    <property type="entry name" value="DHH"/>
    <property type="match status" value="1"/>
</dbReference>
<dbReference type="RefSeq" id="WP_092371952.1">
    <property type="nucleotide sequence ID" value="NZ_CABJCG010000012.1"/>
</dbReference>
<organism evidence="3 4">
    <name type="scientific">Enterocloster lavalensis</name>
    <dbReference type="NCBI Taxonomy" id="460384"/>
    <lineage>
        <taxon>Bacteria</taxon>
        <taxon>Bacillati</taxon>
        <taxon>Bacillota</taxon>
        <taxon>Clostridia</taxon>
        <taxon>Lachnospirales</taxon>
        <taxon>Lachnospiraceae</taxon>
        <taxon>Enterocloster</taxon>
    </lineage>
</organism>
<dbReference type="GO" id="GO:0003676">
    <property type="term" value="F:nucleic acid binding"/>
    <property type="evidence" value="ECO:0007669"/>
    <property type="project" value="InterPro"/>
</dbReference>
<protein>
    <submittedName>
        <fullName evidence="3">Phosphoesterase RecJ domain-containing protein</fullName>
    </submittedName>
</protein>
<evidence type="ECO:0000313" key="3">
    <source>
        <dbReference type="EMBL" id="SEU22038.1"/>
    </source>
</evidence>
<dbReference type="GeneID" id="93277795"/>
<dbReference type="InterPro" id="IPR001667">
    <property type="entry name" value="DDH_dom"/>
</dbReference>
<reference evidence="4" key="1">
    <citation type="submission" date="2016-10" db="EMBL/GenBank/DDBJ databases">
        <authorList>
            <person name="Varghese N."/>
            <person name="Submissions S."/>
        </authorList>
    </citation>
    <scope>NUCLEOTIDE SEQUENCE [LARGE SCALE GENOMIC DNA]</scope>
    <source>
        <strain evidence="4">NLAE-zl-G277</strain>
    </source>
</reference>
<dbReference type="Proteomes" id="UP000198508">
    <property type="component" value="Unassembled WGS sequence"/>
</dbReference>
<evidence type="ECO:0000313" key="4">
    <source>
        <dbReference type="Proteomes" id="UP000198508"/>
    </source>
</evidence>
<dbReference type="InterPro" id="IPR038763">
    <property type="entry name" value="DHH_sf"/>
</dbReference>
<accession>A0A1I0KCI6</accession>
<dbReference type="Gene3D" id="3.90.1640.10">
    <property type="entry name" value="inorganic pyrophosphatase (n-terminal core)"/>
    <property type="match status" value="1"/>
</dbReference>
<evidence type="ECO:0000259" key="2">
    <source>
        <dbReference type="Pfam" id="PF02272"/>
    </source>
</evidence>
<keyword evidence="4" id="KW-1185">Reference proteome</keyword>
<proteinExistence type="predicted"/>
<dbReference type="PANTHER" id="PTHR47618">
    <property type="entry name" value="BIFUNCTIONAL OLIGORIBONUCLEASE AND PAP PHOSPHATASE NRNA"/>
    <property type="match status" value="1"/>
</dbReference>
<feature type="domain" description="DHHA1" evidence="2">
    <location>
        <begin position="229"/>
        <end position="298"/>
    </location>
</feature>